<proteinExistence type="predicted"/>
<evidence type="ECO:0000259" key="5">
    <source>
        <dbReference type="Pfam" id="PF22114"/>
    </source>
</evidence>
<feature type="domain" description="Nucleoporin NUP120 helical" evidence="5">
    <location>
        <begin position="503"/>
        <end position="685"/>
    </location>
</feature>
<dbReference type="EMBL" id="BDGX01000016">
    <property type="protein sequence ID" value="GAV49616.1"/>
    <property type="molecule type" value="Genomic_DNA"/>
</dbReference>
<evidence type="ECO:0000259" key="4">
    <source>
        <dbReference type="Pfam" id="PF11715"/>
    </source>
</evidence>
<evidence type="ECO:0000256" key="2">
    <source>
        <dbReference type="ARBA" id="ARBA00022448"/>
    </source>
</evidence>
<reference evidence="6 7" key="1">
    <citation type="submission" date="2016-08" db="EMBL/GenBank/DDBJ databases">
        <title>Draft genome sequence of allopolyploid Zygosaccharomyces rouxii.</title>
        <authorList>
            <person name="Watanabe J."/>
            <person name="Uehara K."/>
            <person name="Mogi Y."/>
            <person name="Tsukioka Y."/>
        </authorList>
    </citation>
    <scope>NUCLEOTIDE SEQUENCE [LARGE SCALE GENOMIC DNA]</scope>
    <source>
        <strain evidence="6 7">NBRC 110957</strain>
    </source>
</reference>
<evidence type="ECO:0000313" key="6">
    <source>
        <dbReference type="EMBL" id="GAV49616.1"/>
    </source>
</evidence>
<dbReference type="Pfam" id="PF11715">
    <property type="entry name" value="Beta-prop_Nup120_160"/>
    <property type="match status" value="1"/>
</dbReference>
<dbReference type="GO" id="GO:0005643">
    <property type="term" value="C:nuclear pore"/>
    <property type="evidence" value="ECO:0007669"/>
    <property type="project" value="UniProtKB-ARBA"/>
</dbReference>
<feature type="domain" description="Nucleoporin Nup120/160 beta-propeller" evidence="4">
    <location>
        <begin position="79"/>
        <end position="411"/>
    </location>
</feature>
<name>A0A1Q3A1Q5_ZYGRO</name>
<dbReference type="GO" id="GO:0017056">
    <property type="term" value="F:structural constituent of nuclear pore"/>
    <property type="evidence" value="ECO:0007669"/>
    <property type="project" value="TreeGrafter"/>
</dbReference>
<dbReference type="InterPro" id="IPR021717">
    <property type="entry name" value="Nucleoporin_Nup160"/>
</dbReference>
<evidence type="ECO:0000256" key="1">
    <source>
        <dbReference type="ARBA" id="ARBA00004123"/>
    </source>
</evidence>
<evidence type="ECO:0000313" key="7">
    <source>
        <dbReference type="Proteomes" id="UP000187013"/>
    </source>
</evidence>
<dbReference type="PANTHER" id="PTHR21286">
    <property type="entry name" value="NUCLEAR PORE COMPLEX PROTEIN NUP160"/>
    <property type="match status" value="1"/>
</dbReference>
<dbReference type="InterPro" id="IPR055090">
    <property type="entry name" value="NUP120_helical_saccharomycetes"/>
</dbReference>
<evidence type="ECO:0008006" key="8">
    <source>
        <dbReference type="Google" id="ProtNLM"/>
    </source>
</evidence>
<evidence type="ECO:0000256" key="3">
    <source>
        <dbReference type="ARBA" id="ARBA00023242"/>
    </source>
</evidence>
<dbReference type="PANTHER" id="PTHR21286:SF0">
    <property type="entry name" value="NUCLEAR PORE COMPLEX PROTEIN NUP160"/>
    <property type="match status" value="1"/>
</dbReference>
<keyword evidence="3" id="KW-0539">Nucleus</keyword>
<dbReference type="OrthoDB" id="67716at2759"/>
<organism evidence="6 7">
    <name type="scientific">Zygosaccharomyces rouxii</name>
    <dbReference type="NCBI Taxonomy" id="4956"/>
    <lineage>
        <taxon>Eukaryota</taxon>
        <taxon>Fungi</taxon>
        <taxon>Dikarya</taxon>
        <taxon>Ascomycota</taxon>
        <taxon>Saccharomycotina</taxon>
        <taxon>Saccharomycetes</taxon>
        <taxon>Saccharomycetales</taxon>
        <taxon>Saccharomycetaceae</taxon>
        <taxon>Zygosaccharomyces</taxon>
    </lineage>
</organism>
<keyword evidence="2" id="KW-0813">Transport</keyword>
<sequence>MLLLSKVDADLLQLKDSAVDENVINLYLGNSENGISHGVKNSDDDIRSSFASTVELSNSNHISYHLSMANTVITLYPVEKNLFNKTINLFLPEPTMNQHHTLTIQEFNGCLLINTILQNGIYLLIELPLKYIFSPNERLDHDWFKAFNPYDFTVRVPHLLFSVSPQFLVAFLDDGGLLGLKQLNDTDVEPILFNDNSYLQSITSLFSGRNSHRSEKAVSCILYEQRYLVILTQHCHLRIWDITTFSLVQDYDFSKEHHFENVDISSYENPGRFMSLFSNYLMVYLPFGNGIFEIGTLTPGGRGRINFTSKGVFAANLSSSSIWSLVDMTLLKPLDLNLTYSYANLVVLWKSGTVSKLQILNILDQDLQAHEWIEATNRSLSDIESEQDLNVNSDAEKGLFNLKSRYESRLFERAQKILNENNIIMLPGESELMDYLANLETVLKDLKSKSDEVSSLTIYRDEIILVNSLQKYNHSVYKTNTPLENIYYNIHSELNDDELTRYLKTLHGFSSTISKDVLKDVSERFIGIVSGAVAGNLSPNEKFTDIFKTCLENKFELSNLKLLFNELSSFDIIPTLNEFIENNLEPSVVNPSEFVDSITMDSLATVVTLEGLRQQVTIQRHFVLQILLTFAFLDFDFTAFEKQITSLLDYHFKQSLFLELFNIDKSLLAKELLTRTTDHGCGINLLSYTELHNYLKYALSEFYESPISMSPYFLGFYKSFILESGVSNKQNLLSPKFLLQNVGWPFHVRGNKVQEFLIATILFSCEQYGQAFDYFHLHDYPDTIADSLPDCLKELQDNDSSSIWAPLIFSFTVPYKHSSFEYELSLLFADIGNYEYALKSIKRSIEYSMKDISIDEPHAFKQAQIVQYLDLLFYFGMFAEALDVLRLSPVLSREVKTNYYRSILESTQQSGPFFATLLKLCHSNDKGPLYLPPDDYQIIDKIILSHSRENNWTNLKKLYSFRVVNKHERSAVEALYEYVQKAGYDPETKRKCFLLIINTLSTFDDEQDQWLLNGCNIVTLGELKAELRRL</sequence>
<comment type="subcellular location">
    <subcellularLocation>
        <location evidence="1">Nucleus</location>
    </subcellularLocation>
</comment>
<dbReference type="Proteomes" id="UP000187013">
    <property type="component" value="Unassembled WGS sequence"/>
</dbReference>
<gene>
    <name evidence="6" type="ORF">ZYGR_0P02610</name>
</gene>
<comment type="caution">
    <text evidence="6">The sequence shown here is derived from an EMBL/GenBank/DDBJ whole genome shotgun (WGS) entry which is preliminary data.</text>
</comment>
<dbReference type="Pfam" id="PF22114">
    <property type="entry name" value="NUP120_helical_2"/>
    <property type="match status" value="1"/>
</dbReference>
<dbReference type="AlphaFoldDB" id="A0A1Q3A1Q5"/>
<dbReference type="InterPro" id="IPR059141">
    <property type="entry name" value="Beta-prop_Nup120_160"/>
</dbReference>
<protein>
    <recommendedName>
        <fullName evidence="8">Nucleoporin NUP120</fullName>
    </recommendedName>
</protein>
<dbReference type="eggNOG" id="ENOG502QQWQ">
    <property type="taxonomic scope" value="Eukaryota"/>
</dbReference>
<accession>A0A1Q3A1Q5</accession>